<accession>A0A0E3SKB9</accession>
<sequence length="341" mass="38847">MEGMKCETSAVDEKISSLEKTPVIKNYYLVLGGGKIGTNFLEYARKNKYPFVLVIDKDENAPASRESNIIKTEDELVNLLKNKALGSFHDETLKSSSTAGENERRENERERRGNKVENNDVEAYFYRMDLDSIHFLLSLGIPEYIIPAVPCHAVAYMLSDLLKLPPDPGKDENTKEVLEKSQKENSPVTELFIRPEDERLMSFFEKLAVSFPYDVIAGRYPEYGMLFLSYAREGEICPDGCPGPRDRCPTFGRKKPETITEYTGKLLRKLPGWVFESYQMKPGIGGFKGSEFKQNLLEILEFLKTFKEKSSGNRLESLEDRIFFVATTCTCHGVLNLFYVT</sequence>
<dbReference type="OrthoDB" id="137061at2157"/>
<proteinExistence type="predicted"/>
<dbReference type="AlphaFoldDB" id="A0A0E3SKB9"/>
<evidence type="ECO:0000256" key="1">
    <source>
        <dbReference type="SAM" id="MobiDB-lite"/>
    </source>
</evidence>
<keyword evidence="3" id="KW-1185">Reference proteome</keyword>
<dbReference type="HOGENOM" id="CLU_068380_0_0_2"/>
<dbReference type="Proteomes" id="UP000033066">
    <property type="component" value="Chromosome"/>
</dbReference>
<gene>
    <name evidence="2" type="ORF">MSBR3_0774</name>
</gene>
<feature type="region of interest" description="Disordered" evidence="1">
    <location>
        <begin position="91"/>
        <end position="114"/>
    </location>
</feature>
<evidence type="ECO:0000313" key="3">
    <source>
        <dbReference type="Proteomes" id="UP000033066"/>
    </source>
</evidence>
<reference evidence="2" key="1">
    <citation type="submission" date="2014-07" db="EMBL/GenBank/DDBJ databases">
        <title>Methanogenic archaea and the global carbon cycle.</title>
        <authorList>
            <person name="Henriksen J.R."/>
            <person name="Luke J."/>
            <person name="Reinhart S."/>
            <person name="Benedict M.N."/>
            <person name="Youngblut N.D."/>
            <person name="Metcalf M.E."/>
            <person name="Whitaker R.J."/>
            <person name="Metcalf W.W."/>
        </authorList>
    </citation>
    <scope>NUCLEOTIDE SEQUENCE [LARGE SCALE GENOMIC DNA]</scope>
    <source>
        <strain evidence="2">3</strain>
    </source>
</reference>
<name>A0A0E3SKB9_METBA</name>
<dbReference type="KEGG" id="mbak:MSBR3_0774"/>
<organism evidence="2 3">
    <name type="scientific">Methanosarcina barkeri 3</name>
    <dbReference type="NCBI Taxonomy" id="1434107"/>
    <lineage>
        <taxon>Archaea</taxon>
        <taxon>Methanobacteriati</taxon>
        <taxon>Methanobacteriota</taxon>
        <taxon>Stenosarchaea group</taxon>
        <taxon>Methanomicrobia</taxon>
        <taxon>Methanosarcinales</taxon>
        <taxon>Methanosarcinaceae</taxon>
        <taxon>Methanosarcina</taxon>
    </lineage>
</organism>
<dbReference type="EMBL" id="CP009517">
    <property type="protein sequence ID" value="AKB81352.1"/>
    <property type="molecule type" value="Genomic_DNA"/>
</dbReference>
<protein>
    <submittedName>
        <fullName evidence="2">Uncharacterized protein</fullName>
    </submittedName>
</protein>
<evidence type="ECO:0000313" key="2">
    <source>
        <dbReference type="EMBL" id="AKB81352.1"/>
    </source>
</evidence>
<dbReference type="PATRIC" id="fig|1434107.4.peg.1027"/>
<feature type="compositionally biased region" description="Basic and acidic residues" evidence="1">
    <location>
        <begin position="101"/>
        <end position="114"/>
    </location>
</feature>